<evidence type="ECO:0000256" key="1">
    <source>
        <dbReference type="SAM" id="SignalP"/>
    </source>
</evidence>
<feature type="signal peptide" evidence="1">
    <location>
        <begin position="1"/>
        <end position="16"/>
    </location>
</feature>
<sequence length="72" mass="7686">MLCSVVLGVNILRCRAILAVHQISAVMSSLPWCSGEGSTNLLPAIVTTTAFHLVAHSRSKANAIRDARSQKL</sequence>
<evidence type="ECO:0000313" key="2">
    <source>
        <dbReference type="EMBL" id="MBW63402.1"/>
    </source>
</evidence>
<name>A0A2M4CDJ2_9DIPT</name>
<keyword evidence="1" id="KW-0732">Signal</keyword>
<proteinExistence type="predicted"/>
<dbReference type="AlphaFoldDB" id="A0A2M4CDJ2"/>
<organism evidence="2">
    <name type="scientific">Anopheles marajoara</name>
    <dbReference type="NCBI Taxonomy" id="58244"/>
    <lineage>
        <taxon>Eukaryota</taxon>
        <taxon>Metazoa</taxon>
        <taxon>Ecdysozoa</taxon>
        <taxon>Arthropoda</taxon>
        <taxon>Hexapoda</taxon>
        <taxon>Insecta</taxon>
        <taxon>Pterygota</taxon>
        <taxon>Neoptera</taxon>
        <taxon>Endopterygota</taxon>
        <taxon>Diptera</taxon>
        <taxon>Nematocera</taxon>
        <taxon>Culicoidea</taxon>
        <taxon>Culicidae</taxon>
        <taxon>Anophelinae</taxon>
        <taxon>Anopheles</taxon>
    </lineage>
</organism>
<protein>
    <submittedName>
        <fullName evidence="2">Putative secreted protein</fullName>
    </submittedName>
</protein>
<accession>A0A2M4CDJ2</accession>
<dbReference type="EMBL" id="GGFJ01014261">
    <property type="protein sequence ID" value="MBW63402.1"/>
    <property type="molecule type" value="Transcribed_RNA"/>
</dbReference>
<feature type="chain" id="PRO_5014960588" evidence="1">
    <location>
        <begin position="17"/>
        <end position="72"/>
    </location>
</feature>
<reference evidence="2" key="1">
    <citation type="submission" date="2018-01" db="EMBL/GenBank/DDBJ databases">
        <title>An insight into the sialome of Amazonian anophelines.</title>
        <authorList>
            <person name="Ribeiro J.M."/>
            <person name="Scarpassa V."/>
            <person name="Calvo E."/>
        </authorList>
    </citation>
    <scope>NUCLEOTIDE SEQUENCE</scope>
    <source>
        <tissue evidence="2">Salivary glands</tissue>
    </source>
</reference>